<dbReference type="InterPro" id="IPR006442">
    <property type="entry name" value="Antitoxin_Phd/YefM"/>
</dbReference>
<dbReference type="PANTHER" id="PTHR35377">
    <property type="entry name" value="ANTITOXIN VAPB49-RELATED-RELATED"/>
    <property type="match status" value="1"/>
</dbReference>
<gene>
    <name evidence="3" type="ORF">GCM10017083_30410</name>
</gene>
<dbReference type="EMBL" id="BMZS01000007">
    <property type="protein sequence ID" value="GHD53720.1"/>
    <property type="molecule type" value="Genomic_DNA"/>
</dbReference>
<dbReference type="Gene3D" id="3.40.1620.10">
    <property type="entry name" value="YefM-like domain"/>
    <property type="match status" value="1"/>
</dbReference>
<proteinExistence type="inferred from homology"/>
<organism evidence="3 4">
    <name type="scientific">Thalassobaculum fulvum</name>
    <dbReference type="NCBI Taxonomy" id="1633335"/>
    <lineage>
        <taxon>Bacteria</taxon>
        <taxon>Pseudomonadati</taxon>
        <taxon>Pseudomonadota</taxon>
        <taxon>Alphaproteobacteria</taxon>
        <taxon>Rhodospirillales</taxon>
        <taxon>Thalassobaculaceae</taxon>
        <taxon>Thalassobaculum</taxon>
    </lineage>
</organism>
<sequence length="78" mass="8841">MTQVNLYEAKTHLSTLVDRVAAGEEIVIAKHGKPMARLVPVEKPRKPREPAHVIQVTYIADDFDEVDPEIVEMFEGRD</sequence>
<reference evidence="3" key="2">
    <citation type="submission" date="2020-09" db="EMBL/GenBank/DDBJ databases">
        <authorList>
            <person name="Sun Q."/>
            <person name="Kim S."/>
        </authorList>
    </citation>
    <scope>NUCLEOTIDE SEQUENCE</scope>
    <source>
        <strain evidence="3">KCTC 42651</strain>
    </source>
</reference>
<evidence type="ECO:0000313" key="3">
    <source>
        <dbReference type="EMBL" id="GHD53720.1"/>
    </source>
</evidence>
<evidence type="ECO:0000256" key="1">
    <source>
        <dbReference type="ARBA" id="ARBA00009981"/>
    </source>
</evidence>
<dbReference type="InterPro" id="IPR051416">
    <property type="entry name" value="phD-YefM_TA_antitoxins"/>
</dbReference>
<dbReference type="SUPFAM" id="SSF143120">
    <property type="entry name" value="YefM-like"/>
    <property type="match status" value="1"/>
</dbReference>
<dbReference type="Pfam" id="PF02604">
    <property type="entry name" value="PhdYeFM_antitox"/>
    <property type="match status" value="1"/>
</dbReference>
<dbReference type="PANTHER" id="PTHR35377:SF4">
    <property type="entry name" value="PREVENT-HOST-DEATH FAMILY PROTEIN"/>
    <property type="match status" value="1"/>
</dbReference>
<evidence type="ECO:0000313" key="4">
    <source>
        <dbReference type="Proteomes" id="UP000630353"/>
    </source>
</evidence>
<comment type="similarity">
    <text evidence="1 2">Belongs to the phD/YefM antitoxin family.</text>
</comment>
<protein>
    <recommendedName>
        <fullName evidence="2">Antitoxin</fullName>
    </recommendedName>
</protein>
<name>A0A918XSZ9_9PROT</name>
<accession>A0A918XSZ9</accession>
<dbReference type="Proteomes" id="UP000630353">
    <property type="component" value="Unassembled WGS sequence"/>
</dbReference>
<dbReference type="NCBIfam" id="TIGR01552">
    <property type="entry name" value="phd_fam"/>
    <property type="match status" value="1"/>
</dbReference>
<dbReference type="AlphaFoldDB" id="A0A918XSZ9"/>
<comment type="caution">
    <text evidence="3">The sequence shown here is derived from an EMBL/GenBank/DDBJ whole genome shotgun (WGS) entry which is preliminary data.</text>
</comment>
<dbReference type="InterPro" id="IPR036165">
    <property type="entry name" value="YefM-like_sf"/>
</dbReference>
<evidence type="ECO:0000256" key="2">
    <source>
        <dbReference type="RuleBase" id="RU362080"/>
    </source>
</evidence>
<dbReference type="RefSeq" id="WP_189991082.1">
    <property type="nucleotide sequence ID" value="NZ_BMZS01000007.1"/>
</dbReference>
<reference evidence="3" key="1">
    <citation type="journal article" date="2014" name="Int. J. Syst. Evol. Microbiol.">
        <title>Complete genome sequence of Corynebacterium casei LMG S-19264T (=DSM 44701T), isolated from a smear-ripened cheese.</title>
        <authorList>
            <consortium name="US DOE Joint Genome Institute (JGI-PGF)"/>
            <person name="Walter F."/>
            <person name="Albersmeier A."/>
            <person name="Kalinowski J."/>
            <person name="Ruckert C."/>
        </authorList>
    </citation>
    <scope>NUCLEOTIDE SEQUENCE</scope>
    <source>
        <strain evidence="3">KCTC 42651</strain>
    </source>
</reference>
<keyword evidence="4" id="KW-1185">Reference proteome</keyword>
<comment type="function">
    <text evidence="2">Antitoxin component of a type II toxin-antitoxin (TA) system.</text>
</comment>